<feature type="chain" id="PRO_5021004350" description="NADH:quinone oxidoreductase/Mrp antiporter membrane subunit domain-containing protein" evidence="1">
    <location>
        <begin position="16"/>
        <end position="37"/>
    </location>
</feature>
<dbReference type="EMBL" id="CM016554">
    <property type="protein sequence ID" value="TKW23805.1"/>
    <property type="molecule type" value="Genomic_DNA"/>
</dbReference>
<protein>
    <recommendedName>
        <fullName evidence="4">NADH:quinone oxidoreductase/Mrp antiporter membrane subunit domain-containing protein</fullName>
    </recommendedName>
</protein>
<evidence type="ECO:0000313" key="2">
    <source>
        <dbReference type="EMBL" id="TKW23805.1"/>
    </source>
</evidence>
<name>A0A4U6V6E8_SETVI</name>
<proteinExistence type="predicted"/>
<feature type="signal peptide" evidence="1">
    <location>
        <begin position="1"/>
        <end position="15"/>
    </location>
</feature>
<evidence type="ECO:0000256" key="1">
    <source>
        <dbReference type="SAM" id="SignalP"/>
    </source>
</evidence>
<dbReference type="AlphaFoldDB" id="A0A4U6V6E8"/>
<organism evidence="2 3">
    <name type="scientific">Setaria viridis</name>
    <name type="common">Green bristlegrass</name>
    <name type="synonym">Setaria italica subsp. viridis</name>
    <dbReference type="NCBI Taxonomy" id="4556"/>
    <lineage>
        <taxon>Eukaryota</taxon>
        <taxon>Viridiplantae</taxon>
        <taxon>Streptophyta</taxon>
        <taxon>Embryophyta</taxon>
        <taxon>Tracheophyta</taxon>
        <taxon>Spermatophyta</taxon>
        <taxon>Magnoliopsida</taxon>
        <taxon>Liliopsida</taxon>
        <taxon>Poales</taxon>
        <taxon>Poaceae</taxon>
        <taxon>PACMAD clade</taxon>
        <taxon>Panicoideae</taxon>
        <taxon>Panicodae</taxon>
        <taxon>Paniceae</taxon>
        <taxon>Cenchrinae</taxon>
        <taxon>Setaria</taxon>
    </lineage>
</organism>
<dbReference type="Proteomes" id="UP000298652">
    <property type="component" value="Chromosome 3"/>
</dbReference>
<keyword evidence="1" id="KW-0732">Signal</keyword>
<keyword evidence="3" id="KW-1185">Reference proteome</keyword>
<reference evidence="2" key="1">
    <citation type="submission" date="2019-03" db="EMBL/GenBank/DDBJ databases">
        <title>WGS assembly of Setaria viridis.</title>
        <authorList>
            <person name="Huang P."/>
            <person name="Jenkins J."/>
            <person name="Grimwood J."/>
            <person name="Barry K."/>
            <person name="Healey A."/>
            <person name="Mamidi S."/>
            <person name="Sreedasyam A."/>
            <person name="Shu S."/>
            <person name="Feldman M."/>
            <person name="Wu J."/>
            <person name="Yu Y."/>
            <person name="Chen C."/>
            <person name="Johnson J."/>
            <person name="Rokhsar D."/>
            <person name="Baxter I."/>
            <person name="Schmutz J."/>
            <person name="Brutnell T."/>
            <person name="Kellogg E."/>
        </authorList>
    </citation>
    <scope>NUCLEOTIDE SEQUENCE [LARGE SCALE GENOMIC DNA]</scope>
</reference>
<sequence length="37" mass="4152">MVIVFLGSTIPSLLCVLSPLSKYMPNLFLRQALSYVH</sequence>
<gene>
    <name evidence="2" type="ORF">SEVIR_3G011050v2</name>
</gene>
<accession>A0A4U6V6E8</accession>
<dbReference type="Gramene" id="TKW23805">
    <property type="protein sequence ID" value="TKW23805"/>
    <property type="gene ID" value="SEVIR_3G011050v2"/>
</dbReference>
<evidence type="ECO:0008006" key="4">
    <source>
        <dbReference type="Google" id="ProtNLM"/>
    </source>
</evidence>
<evidence type="ECO:0000313" key="3">
    <source>
        <dbReference type="Proteomes" id="UP000298652"/>
    </source>
</evidence>